<evidence type="ECO:0000256" key="1">
    <source>
        <dbReference type="SAM" id="SignalP"/>
    </source>
</evidence>
<protein>
    <recommendedName>
        <fullName evidence="4">VPLPA-CTERM sorting domain-containing protein</fullName>
    </recommendedName>
</protein>
<keyword evidence="1" id="KW-0732">Signal</keyword>
<feature type="signal peptide" evidence="1">
    <location>
        <begin position="1"/>
        <end position="25"/>
    </location>
</feature>
<gene>
    <name evidence="2" type="ORF">DI533_09385</name>
</gene>
<name>A0A2W5SCE6_CERSP</name>
<dbReference type="EMBL" id="QFQS01000001">
    <property type="protein sequence ID" value="PZR00729.1"/>
    <property type="molecule type" value="Genomic_DNA"/>
</dbReference>
<evidence type="ECO:0008006" key="4">
    <source>
        <dbReference type="Google" id="ProtNLM"/>
    </source>
</evidence>
<dbReference type="Proteomes" id="UP000248975">
    <property type="component" value="Unassembled WGS sequence"/>
</dbReference>
<dbReference type="AlphaFoldDB" id="A0A2W5SCE6"/>
<organism evidence="2 3">
    <name type="scientific">Cereibacter sphaeroides</name>
    <name type="common">Rhodobacter sphaeroides</name>
    <dbReference type="NCBI Taxonomy" id="1063"/>
    <lineage>
        <taxon>Bacteria</taxon>
        <taxon>Pseudomonadati</taxon>
        <taxon>Pseudomonadota</taxon>
        <taxon>Alphaproteobacteria</taxon>
        <taxon>Rhodobacterales</taxon>
        <taxon>Paracoccaceae</taxon>
        <taxon>Cereibacter</taxon>
    </lineage>
</organism>
<proteinExistence type="predicted"/>
<evidence type="ECO:0000313" key="2">
    <source>
        <dbReference type="EMBL" id="PZR00729.1"/>
    </source>
</evidence>
<reference evidence="2 3" key="1">
    <citation type="submission" date="2017-08" db="EMBL/GenBank/DDBJ databases">
        <title>Infants hospitalized years apart are colonized by the same room-sourced microbial strains.</title>
        <authorList>
            <person name="Brooks B."/>
            <person name="Olm M.R."/>
            <person name="Firek B.A."/>
            <person name="Baker R."/>
            <person name="Thomas B.C."/>
            <person name="Morowitz M.J."/>
            <person name="Banfield J.F."/>
        </authorList>
    </citation>
    <scope>NUCLEOTIDE SEQUENCE [LARGE SCALE GENOMIC DNA]</scope>
    <source>
        <strain evidence="2">S2_003_000_R2_11</strain>
    </source>
</reference>
<evidence type="ECO:0000313" key="3">
    <source>
        <dbReference type="Proteomes" id="UP000248975"/>
    </source>
</evidence>
<feature type="chain" id="PRO_5016111292" description="VPLPA-CTERM sorting domain-containing protein" evidence="1">
    <location>
        <begin position="26"/>
        <end position="247"/>
    </location>
</feature>
<comment type="caution">
    <text evidence="2">The sequence shown here is derived from an EMBL/GenBank/DDBJ whole genome shotgun (WGS) entry which is preliminary data.</text>
</comment>
<accession>A0A2W5SCE6</accession>
<sequence length="247" mass="26221">MFSVKALLAAASLAVALIGAAPTTASTITVTQQTGNIFGNEQWDLNVRYKKPEDHTQSYNVMAGAFQLKTSDWKGLKNPLEFMAFCLTPFTYINLGGEPNYKVGTALSTSAQNLLGALAHGAWASINNAITAAAFQLAVWEIAVDSDTKPFDLGNGLFRLNTLKNDSLAARLQAEAWLAAIKNNDPAFARNTTGLTFLSVGLDSRGNHKTQDLLTYNPPAPVPLPGALGFLAIGLAALAAKGRARRA</sequence>